<dbReference type="Proteomes" id="UP001524499">
    <property type="component" value="Unassembled WGS sequence"/>
</dbReference>
<keyword evidence="4" id="KW-1185">Reference proteome</keyword>
<evidence type="ECO:0000313" key="3">
    <source>
        <dbReference type="EMBL" id="MCQ8106040.1"/>
    </source>
</evidence>
<sequence>MRFFMKAFLPLSLCLVTTAAWSGPVDFCKTKKVYATEIGIPDKIVYEDCSGVAFLWYARDLVKAACWEGATDLAEGKCETHGQEDNQADADSKGAEQSD</sequence>
<evidence type="ECO:0000256" key="1">
    <source>
        <dbReference type="SAM" id="MobiDB-lite"/>
    </source>
</evidence>
<name>A0ABT1TKR1_9GAMM</name>
<comment type="caution">
    <text evidence="3">The sequence shown here is derived from an EMBL/GenBank/DDBJ whole genome shotgun (WGS) entry which is preliminary data.</text>
</comment>
<organism evidence="3 4">
    <name type="scientific">Methylomonas subterranea</name>
    <dbReference type="NCBI Taxonomy" id="2952225"/>
    <lineage>
        <taxon>Bacteria</taxon>
        <taxon>Pseudomonadati</taxon>
        <taxon>Pseudomonadota</taxon>
        <taxon>Gammaproteobacteria</taxon>
        <taxon>Methylococcales</taxon>
        <taxon>Methylococcaceae</taxon>
        <taxon>Methylomonas</taxon>
    </lineage>
</organism>
<accession>A0ABT1TKR1</accession>
<reference evidence="3 4" key="1">
    <citation type="submission" date="2022-07" db="EMBL/GenBank/DDBJ databases">
        <title>Methylomonas rivi sp. nov., Methylomonas rosea sp. nov., Methylomonas aureus sp. nov. and Methylomonas subterranea sp. nov., four novel methanotrophs isolated from a freshwater creek and the deep terrestrial subsurface.</title>
        <authorList>
            <person name="Abin C."/>
            <person name="Sankaranarayanan K."/>
            <person name="Garner C."/>
            <person name="Sindelar R."/>
            <person name="Kotary K."/>
            <person name="Garner R."/>
            <person name="Barclay S."/>
            <person name="Lawson P."/>
            <person name="Krumholz L."/>
        </authorList>
    </citation>
    <scope>NUCLEOTIDE SEQUENCE [LARGE SCALE GENOMIC DNA]</scope>
    <source>
        <strain evidence="3 4">SURF-2</strain>
    </source>
</reference>
<feature type="region of interest" description="Disordered" evidence="1">
    <location>
        <begin position="78"/>
        <end position="99"/>
    </location>
</feature>
<evidence type="ECO:0000256" key="2">
    <source>
        <dbReference type="SAM" id="SignalP"/>
    </source>
</evidence>
<feature type="signal peptide" evidence="2">
    <location>
        <begin position="1"/>
        <end position="22"/>
    </location>
</feature>
<dbReference type="RefSeq" id="WP_256604091.1">
    <property type="nucleotide sequence ID" value="NZ_JANIBJ010000045.1"/>
</dbReference>
<gene>
    <name evidence="3" type="ORF">NP590_18165</name>
</gene>
<keyword evidence="2" id="KW-0732">Signal</keyword>
<feature type="chain" id="PRO_5045091806" evidence="2">
    <location>
        <begin position="23"/>
        <end position="99"/>
    </location>
</feature>
<proteinExistence type="predicted"/>
<evidence type="ECO:0000313" key="4">
    <source>
        <dbReference type="Proteomes" id="UP001524499"/>
    </source>
</evidence>
<protein>
    <submittedName>
        <fullName evidence="3">Uncharacterized protein</fullName>
    </submittedName>
</protein>
<dbReference type="EMBL" id="JANIBJ010000045">
    <property type="protein sequence ID" value="MCQ8106040.1"/>
    <property type="molecule type" value="Genomic_DNA"/>
</dbReference>